<evidence type="ECO:0000256" key="2">
    <source>
        <dbReference type="ARBA" id="ARBA00022475"/>
    </source>
</evidence>
<evidence type="ECO:0000256" key="9">
    <source>
        <dbReference type="ARBA" id="ARBA00023136"/>
    </source>
</evidence>
<dbReference type="PROSITE" id="PS50035">
    <property type="entry name" value="PLD"/>
    <property type="match status" value="2"/>
</dbReference>
<evidence type="ECO:0000256" key="5">
    <source>
        <dbReference type="ARBA" id="ARBA00022692"/>
    </source>
</evidence>
<keyword evidence="8" id="KW-0443">Lipid metabolism</keyword>
<organism evidence="14 15">
    <name type="scientific">Fictibacillus phosphorivorans</name>
    <dbReference type="NCBI Taxonomy" id="1221500"/>
    <lineage>
        <taxon>Bacteria</taxon>
        <taxon>Bacillati</taxon>
        <taxon>Bacillota</taxon>
        <taxon>Bacilli</taxon>
        <taxon>Bacillales</taxon>
        <taxon>Fictibacillaceae</taxon>
        <taxon>Fictibacillus</taxon>
    </lineage>
</organism>
<dbReference type="PANTHER" id="PTHR21248:SF7">
    <property type="entry name" value="MINOR CARDIOLIPIN SYNTHASE CLSB"/>
    <property type="match status" value="1"/>
</dbReference>
<dbReference type="AlphaFoldDB" id="A0A160IRJ3"/>
<dbReference type="EC" id="2.7.8.-" evidence="12"/>
<evidence type="ECO:0000256" key="6">
    <source>
        <dbReference type="ARBA" id="ARBA00022737"/>
    </source>
</evidence>
<evidence type="ECO:0000313" key="15">
    <source>
        <dbReference type="Proteomes" id="UP000076623"/>
    </source>
</evidence>
<dbReference type="PANTHER" id="PTHR21248">
    <property type="entry name" value="CARDIOLIPIN SYNTHASE"/>
    <property type="match status" value="1"/>
</dbReference>
<keyword evidence="7" id="KW-1133">Transmembrane helix</keyword>
<evidence type="ECO:0000256" key="8">
    <source>
        <dbReference type="ARBA" id="ARBA00023098"/>
    </source>
</evidence>
<dbReference type="KEGG" id="fpn:ABE65_020305"/>
<protein>
    <recommendedName>
        <fullName evidence="12">Cardiolipin synthase</fullName>
        <ecNumber evidence="12">2.7.8.-</ecNumber>
    </recommendedName>
</protein>
<dbReference type="GO" id="GO:0032049">
    <property type="term" value="P:cardiolipin biosynthetic process"/>
    <property type="evidence" value="ECO:0007669"/>
    <property type="project" value="UniProtKB-UniRule"/>
</dbReference>
<dbReference type="SUPFAM" id="SSF56024">
    <property type="entry name" value="Phospholipase D/nuclease"/>
    <property type="match status" value="2"/>
</dbReference>
<dbReference type="GO" id="GO:0008808">
    <property type="term" value="F:cardiolipin synthase activity"/>
    <property type="evidence" value="ECO:0007669"/>
    <property type="project" value="UniProtKB-UniRule"/>
</dbReference>
<name>A0A160IRJ3_9BACL</name>
<reference evidence="14 15" key="1">
    <citation type="submission" date="2016-04" db="EMBL/GenBank/DDBJ databases">
        <title>Complete genome sequence of Fictibacillus phosphorivorans G25-29, a strain toxic to nematodes.</title>
        <authorList>
            <person name="Zheng Z."/>
        </authorList>
    </citation>
    <scope>NUCLEOTIDE SEQUENCE [LARGE SCALE GENOMIC DNA]</scope>
    <source>
        <strain evidence="14 15">G25-29</strain>
    </source>
</reference>
<dbReference type="SMART" id="SM00155">
    <property type="entry name" value="PLDc"/>
    <property type="match status" value="2"/>
</dbReference>
<dbReference type="InterPro" id="IPR001736">
    <property type="entry name" value="PLipase_D/transphosphatidylase"/>
</dbReference>
<dbReference type="EMBL" id="CP015378">
    <property type="protein sequence ID" value="ANC79016.1"/>
    <property type="molecule type" value="Genomic_DNA"/>
</dbReference>
<keyword evidence="6" id="KW-0677">Repeat</keyword>
<keyword evidence="11" id="KW-1208">Phospholipid metabolism</keyword>
<keyword evidence="4" id="KW-0808">Transferase</keyword>
<feature type="domain" description="PLD phosphodiesterase" evidence="13">
    <location>
        <begin position="306"/>
        <end position="333"/>
    </location>
</feature>
<evidence type="ECO:0000256" key="7">
    <source>
        <dbReference type="ARBA" id="ARBA00022989"/>
    </source>
</evidence>
<dbReference type="Gene3D" id="3.30.870.10">
    <property type="entry name" value="Endonuclease Chain A"/>
    <property type="match status" value="2"/>
</dbReference>
<evidence type="ECO:0000256" key="1">
    <source>
        <dbReference type="ARBA" id="ARBA00004236"/>
    </source>
</evidence>
<evidence type="ECO:0000256" key="4">
    <source>
        <dbReference type="ARBA" id="ARBA00022679"/>
    </source>
</evidence>
<evidence type="ECO:0000259" key="13">
    <source>
        <dbReference type="PROSITE" id="PS50035"/>
    </source>
</evidence>
<keyword evidence="9" id="KW-0472">Membrane</keyword>
<keyword evidence="5" id="KW-0812">Transmembrane</keyword>
<dbReference type="FunFam" id="3.30.870.10:FF:000014">
    <property type="entry name" value="Cardiolipin synthase"/>
    <property type="match status" value="1"/>
</dbReference>
<feature type="domain" description="PLD phosphodiesterase" evidence="13">
    <location>
        <begin position="135"/>
        <end position="162"/>
    </location>
</feature>
<gene>
    <name evidence="14" type="ORF">ABE65_020305</name>
</gene>
<dbReference type="CDD" id="cd09110">
    <property type="entry name" value="PLDc_CLS_1"/>
    <property type="match status" value="1"/>
</dbReference>
<dbReference type="GO" id="GO:0005886">
    <property type="term" value="C:plasma membrane"/>
    <property type="evidence" value="ECO:0007669"/>
    <property type="project" value="UniProtKB-SubCell"/>
</dbReference>
<dbReference type="Pfam" id="PF13091">
    <property type="entry name" value="PLDc_2"/>
    <property type="match status" value="2"/>
</dbReference>
<dbReference type="RefSeq" id="WP_066399074.1">
    <property type="nucleotide sequence ID" value="NZ_CP015378.1"/>
</dbReference>
<dbReference type="InterPro" id="IPR022924">
    <property type="entry name" value="Cardiolipin_synthase"/>
</dbReference>
<keyword evidence="2" id="KW-1003">Cell membrane</keyword>
<dbReference type="Proteomes" id="UP000076623">
    <property type="component" value="Chromosome"/>
</dbReference>
<sequence length="395" mass="45651">MWIVLFVIVIGFLAWVDFYLGHKQTTAKEEPPVNTTGNMHLLTTGSHFFDSLFQDIDQANKSIYIQFYILRDDELGQELCQKLIAKAHQGLEVRLLLDYMGSYGLKKKTVNSLKNAGVHFEYSNKPQFPYLLYRINHRNHRKITIIDSEIGYLGGYNVGNEYIGRVTRFGDWRDYHLKLRGNVVSELQRLFCDDWNGSTNEKMTQSVSSLTQEVEEKDLLLLPSKGQAGYHYFYEKIKQAKKSIFIGSPYFIPGKKMNRALLSALDRGVSVKVLVPMNPDHPFVQEASYRYVKPLLEAGAEIYQFHEGFYHSKIVMFDDSICDIGTANFDLRSFFYNDELNCIFTDKTEIQAVKKVLDSDLERSEKLTLARLKKTRSSVKVRFKEMVGFLLSPFL</sequence>
<comment type="subcellular location">
    <subcellularLocation>
        <location evidence="1">Cell membrane</location>
    </subcellularLocation>
</comment>
<keyword evidence="10" id="KW-0594">Phospholipid biosynthesis</keyword>
<evidence type="ECO:0000256" key="10">
    <source>
        <dbReference type="ARBA" id="ARBA00023209"/>
    </source>
</evidence>
<keyword evidence="3" id="KW-0444">Lipid biosynthesis</keyword>
<dbReference type="InterPro" id="IPR025202">
    <property type="entry name" value="PLD-like_dom"/>
</dbReference>
<proteinExistence type="predicted"/>
<evidence type="ECO:0000256" key="3">
    <source>
        <dbReference type="ARBA" id="ARBA00022516"/>
    </source>
</evidence>
<evidence type="ECO:0000313" key="14">
    <source>
        <dbReference type="EMBL" id="ANC79016.1"/>
    </source>
</evidence>
<accession>A0A160IRJ3</accession>
<keyword evidence="15" id="KW-1185">Reference proteome</keyword>
<dbReference type="NCBIfam" id="TIGR04265">
    <property type="entry name" value="bac_cardiolipin"/>
    <property type="match status" value="1"/>
</dbReference>
<dbReference type="CDD" id="cd09112">
    <property type="entry name" value="PLDc_CLS_2"/>
    <property type="match status" value="1"/>
</dbReference>
<dbReference type="STRING" id="1221500.ABE65_020305"/>
<evidence type="ECO:0000256" key="12">
    <source>
        <dbReference type="NCBIfam" id="TIGR04265"/>
    </source>
</evidence>
<evidence type="ECO:0000256" key="11">
    <source>
        <dbReference type="ARBA" id="ARBA00023264"/>
    </source>
</evidence>